<reference evidence="1" key="1">
    <citation type="submission" date="2021-02" db="EMBL/GenBank/DDBJ databases">
        <authorList>
            <person name="Nowell W R."/>
        </authorList>
    </citation>
    <scope>NUCLEOTIDE SEQUENCE</scope>
</reference>
<keyword evidence="3" id="KW-1185">Reference proteome</keyword>
<dbReference type="PANTHER" id="PTHR46601">
    <property type="entry name" value="ULP_PROTEASE DOMAIN-CONTAINING PROTEIN"/>
    <property type="match status" value="1"/>
</dbReference>
<sequence length="187" mass="20980">YVWSKSGGFGFALPSLDVTHDKFVVNSALELILNHLKTLLPNLKEINFPSDGAASQFKQRYHFRNLVQLASEYKISMNWCFFATSRGKGTVDAIGGVVKRVVWSAVLGGEVCRSAADFVRIAKKKSNSLILMEITKNHIDNSKLKLENIFKATKHVPETLKSHSVKVIDRNSIEPRYYSLSSGKKSY</sequence>
<dbReference type="PANTHER" id="PTHR46601:SF2">
    <property type="entry name" value="UBIQUITIN-LIKE PROTEASE FAMILY PROFILE DOMAIN-CONTAINING PROTEIN"/>
    <property type="match status" value="1"/>
</dbReference>
<proteinExistence type="predicted"/>
<dbReference type="EMBL" id="CAJOBC010097574">
    <property type="protein sequence ID" value="CAF4448398.1"/>
    <property type="molecule type" value="Genomic_DNA"/>
</dbReference>
<evidence type="ECO:0000313" key="3">
    <source>
        <dbReference type="Proteomes" id="UP000663829"/>
    </source>
</evidence>
<dbReference type="OrthoDB" id="10043418at2759"/>
<evidence type="ECO:0000313" key="2">
    <source>
        <dbReference type="EMBL" id="CAF4448398.1"/>
    </source>
</evidence>
<accession>A0A815Z807</accession>
<evidence type="ECO:0000313" key="1">
    <source>
        <dbReference type="EMBL" id="CAF1580941.1"/>
    </source>
</evidence>
<comment type="caution">
    <text evidence="1">The sequence shown here is derived from an EMBL/GenBank/DDBJ whole genome shotgun (WGS) entry which is preliminary data.</text>
</comment>
<dbReference type="Proteomes" id="UP000663829">
    <property type="component" value="Unassembled WGS sequence"/>
</dbReference>
<dbReference type="EMBL" id="CAJNOQ010031611">
    <property type="protein sequence ID" value="CAF1580941.1"/>
    <property type="molecule type" value="Genomic_DNA"/>
</dbReference>
<protein>
    <submittedName>
        <fullName evidence="1">Uncharacterized protein</fullName>
    </submittedName>
</protein>
<dbReference type="Proteomes" id="UP000681722">
    <property type="component" value="Unassembled WGS sequence"/>
</dbReference>
<dbReference type="AlphaFoldDB" id="A0A815Z807"/>
<feature type="non-terminal residue" evidence="1">
    <location>
        <position position="1"/>
    </location>
</feature>
<name>A0A815Z807_9BILA</name>
<organism evidence="1 3">
    <name type="scientific">Didymodactylos carnosus</name>
    <dbReference type="NCBI Taxonomy" id="1234261"/>
    <lineage>
        <taxon>Eukaryota</taxon>
        <taxon>Metazoa</taxon>
        <taxon>Spiralia</taxon>
        <taxon>Gnathifera</taxon>
        <taxon>Rotifera</taxon>
        <taxon>Eurotatoria</taxon>
        <taxon>Bdelloidea</taxon>
        <taxon>Philodinida</taxon>
        <taxon>Philodinidae</taxon>
        <taxon>Didymodactylos</taxon>
    </lineage>
</organism>
<gene>
    <name evidence="1" type="ORF">GPM918_LOCUS41084</name>
    <name evidence="2" type="ORF">SRO942_LOCUS42095</name>
</gene>